<evidence type="ECO:0000256" key="12">
    <source>
        <dbReference type="SAM" id="MobiDB-lite"/>
    </source>
</evidence>
<dbReference type="Pfam" id="PF22099">
    <property type="entry name" value="MRS2-like"/>
    <property type="match status" value="1"/>
</dbReference>
<evidence type="ECO:0000256" key="3">
    <source>
        <dbReference type="ARBA" id="ARBA00022448"/>
    </source>
</evidence>
<feature type="compositionally biased region" description="Pro residues" evidence="12">
    <location>
        <begin position="1"/>
        <end position="11"/>
    </location>
</feature>
<evidence type="ECO:0000256" key="7">
    <source>
        <dbReference type="ARBA" id="ARBA00023065"/>
    </source>
</evidence>
<feature type="transmembrane region" description="Helical" evidence="10">
    <location>
        <begin position="439"/>
        <end position="462"/>
    </location>
</feature>
<evidence type="ECO:0000256" key="1">
    <source>
        <dbReference type="ARBA" id="ARBA00004141"/>
    </source>
</evidence>
<evidence type="ECO:0000256" key="8">
    <source>
        <dbReference type="ARBA" id="ARBA00023136"/>
    </source>
</evidence>
<comment type="caution">
    <text evidence="13">The sequence shown here is derived from an EMBL/GenBank/DDBJ whole genome shotgun (WGS) entry which is preliminary data.</text>
</comment>
<keyword evidence="4 10" id="KW-0812">Transmembrane</keyword>
<evidence type="ECO:0000256" key="5">
    <source>
        <dbReference type="ARBA" id="ARBA00022842"/>
    </source>
</evidence>
<sequence length="470" mass="52459">MIPSLPFPPHFPSQTQPPTQQPPPLTRHYHHPCPTAADAAPGMDHDHLKDRLLLPSSRAAAAAATANGPHHRRAAPAAAGGGAGGVSIDVNGLKRRGGGRRSWVRVDAATGAAEAVEVAKPALMRRLDLPARDLRLLDPLFVYPSAILGRERAVVCNLERVRCIITADEALVLREQDAEEAVRRYVDELQRRLVDRADDLPFEFIALEVALEAACSFLDSQAIELEAEAYPLLDELTTKISTLNLERVRRLKSKLVALTRRVQKVRDEIEQLMDDDGDMAEMYLTEKKMRMEESMLNDEDLQGIGNNHSGFSASLSAPVSPVSTPPASWRLEKEFSFARSRHSSFKSSDSSQYNIEELEMLLEAYFVVIDYTLSKLTSLKEYIDDTEDFINIQLDNVRNQLIQFELLLTTATFVVAIFGVVSGVFGMNFEVPLFSVPHAFELTLAITGVCGTVVFCCFLWYFRKRRFFPL</sequence>
<keyword evidence="11" id="KW-0175">Coiled coil</keyword>
<comment type="subcellular location">
    <subcellularLocation>
        <location evidence="1 10">Membrane</location>
        <topology evidence="1 10">Multi-pass membrane protein</topology>
    </subcellularLocation>
</comment>
<evidence type="ECO:0000313" key="13">
    <source>
        <dbReference type="EMBL" id="KAG2567205.1"/>
    </source>
</evidence>
<name>A0A8T0Q1N7_PANVG</name>
<keyword evidence="7 10" id="KW-0406">Ion transport</keyword>
<accession>A0A8T0Q1N7</accession>
<evidence type="ECO:0000256" key="11">
    <source>
        <dbReference type="SAM" id="Coils"/>
    </source>
</evidence>
<dbReference type="GO" id="GO:0016020">
    <property type="term" value="C:membrane"/>
    <property type="evidence" value="ECO:0007669"/>
    <property type="project" value="UniProtKB-SubCell"/>
</dbReference>
<feature type="transmembrane region" description="Helical" evidence="10">
    <location>
        <begin position="406"/>
        <end position="427"/>
    </location>
</feature>
<dbReference type="Gene3D" id="1.20.58.340">
    <property type="entry name" value="Magnesium transport protein CorA, transmembrane region"/>
    <property type="match status" value="2"/>
</dbReference>
<comment type="function">
    <text evidence="9 10">Magnesium transporter that may mediate the influx of magnesium.</text>
</comment>
<dbReference type="Gene3D" id="2.40.128.330">
    <property type="match status" value="1"/>
</dbReference>
<dbReference type="FunFam" id="1.20.58.340:FF:000009">
    <property type="entry name" value="Magnesium transporter MRS2-1"/>
    <property type="match status" value="1"/>
</dbReference>
<reference evidence="13" key="1">
    <citation type="submission" date="2020-05" db="EMBL/GenBank/DDBJ databases">
        <title>WGS assembly of Panicum virgatum.</title>
        <authorList>
            <person name="Lovell J.T."/>
            <person name="Jenkins J."/>
            <person name="Shu S."/>
            <person name="Juenger T.E."/>
            <person name="Schmutz J."/>
        </authorList>
    </citation>
    <scope>NUCLEOTIDE SEQUENCE</scope>
    <source>
        <strain evidence="13">AP13</strain>
    </source>
</reference>
<keyword evidence="3 10" id="KW-0813">Transport</keyword>
<keyword evidence="8 10" id="KW-0472">Membrane</keyword>
<evidence type="ECO:0000256" key="2">
    <source>
        <dbReference type="ARBA" id="ARBA00007535"/>
    </source>
</evidence>
<dbReference type="Proteomes" id="UP000823388">
    <property type="component" value="Chromosome 7N"/>
</dbReference>
<dbReference type="InterPro" id="IPR045863">
    <property type="entry name" value="CorA_TM1_TM2"/>
</dbReference>
<keyword evidence="14" id="KW-1185">Reference proteome</keyword>
<dbReference type="InterPro" id="IPR039204">
    <property type="entry name" value="MRS2-like"/>
</dbReference>
<dbReference type="FunFam" id="2.40.128.330:FF:000001">
    <property type="entry name" value="Magnesium transporter MRS2-1"/>
    <property type="match status" value="1"/>
</dbReference>
<proteinExistence type="inferred from homology"/>
<dbReference type="CDD" id="cd12823">
    <property type="entry name" value="Mrs2_Mfm1p-like"/>
    <property type="match status" value="1"/>
</dbReference>
<feature type="coiled-coil region" evidence="11">
    <location>
        <begin position="248"/>
        <end position="275"/>
    </location>
</feature>
<evidence type="ECO:0000256" key="4">
    <source>
        <dbReference type="ARBA" id="ARBA00022692"/>
    </source>
</evidence>
<dbReference type="AlphaFoldDB" id="A0A8T0Q1N7"/>
<dbReference type="GO" id="GO:0015095">
    <property type="term" value="F:magnesium ion transmembrane transporter activity"/>
    <property type="evidence" value="ECO:0007669"/>
    <property type="project" value="UniProtKB-ARBA"/>
</dbReference>
<keyword evidence="5 10" id="KW-0460">Magnesium</keyword>
<dbReference type="EMBL" id="CM029050">
    <property type="protein sequence ID" value="KAG2567205.1"/>
    <property type="molecule type" value="Genomic_DNA"/>
</dbReference>
<feature type="region of interest" description="Disordered" evidence="12">
    <location>
        <begin position="60"/>
        <end position="87"/>
    </location>
</feature>
<gene>
    <name evidence="13" type="ORF">PVAP13_7NG257300</name>
</gene>
<evidence type="ECO:0000256" key="9">
    <source>
        <dbReference type="ARBA" id="ARBA00059335"/>
    </source>
</evidence>
<dbReference type="PANTHER" id="PTHR13890:SF10">
    <property type="entry name" value="MAGNESIUM TRANSPORTER MRS2-C"/>
    <property type="match status" value="1"/>
</dbReference>
<dbReference type="OrthoDB" id="10251508at2759"/>
<protein>
    <recommendedName>
        <fullName evidence="10">Magnesium transporter</fullName>
    </recommendedName>
</protein>
<feature type="region of interest" description="Disordered" evidence="12">
    <location>
        <begin position="1"/>
        <end position="43"/>
    </location>
</feature>
<dbReference type="SUPFAM" id="SSF144083">
    <property type="entry name" value="Magnesium transport protein CorA, transmembrane region"/>
    <property type="match status" value="1"/>
</dbReference>
<evidence type="ECO:0000313" key="14">
    <source>
        <dbReference type="Proteomes" id="UP000823388"/>
    </source>
</evidence>
<comment type="similarity">
    <text evidence="2 10">Belongs to the CorA metal ion transporter (MIT) (TC 1.A.35.5) family.</text>
</comment>
<organism evidence="13 14">
    <name type="scientific">Panicum virgatum</name>
    <name type="common">Blackwell switchgrass</name>
    <dbReference type="NCBI Taxonomy" id="38727"/>
    <lineage>
        <taxon>Eukaryota</taxon>
        <taxon>Viridiplantae</taxon>
        <taxon>Streptophyta</taxon>
        <taxon>Embryophyta</taxon>
        <taxon>Tracheophyta</taxon>
        <taxon>Spermatophyta</taxon>
        <taxon>Magnoliopsida</taxon>
        <taxon>Liliopsida</taxon>
        <taxon>Poales</taxon>
        <taxon>Poaceae</taxon>
        <taxon>PACMAD clade</taxon>
        <taxon>Panicoideae</taxon>
        <taxon>Panicodae</taxon>
        <taxon>Paniceae</taxon>
        <taxon>Panicinae</taxon>
        <taxon>Panicum</taxon>
        <taxon>Panicum sect. Hiantes</taxon>
    </lineage>
</organism>
<dbReference type="PANTHER" id="PTHR13890">
    <property type="entry name" value="RNA SPLICING PROTEIN MRS2, MITOCHONDRIAL"/>
    <property type="match status" value="1"/>
</dbReference>
<keyword evidence="6 10" id="KW-1133">Transmembrane helix</keyword>
<evidence type="ECO:0000256" key="10">
    <source>
        <dbReference type="RuleBase" id="RU366041"/>
    </source>
</evidence>
<evidence type="ECO:0000256" key="6">
    <source>
        <dbReference type="ARBA" id="ARBA00022989"/>
    </source>
</evidence>